<evidence type="ECO:0000313" key="14">
    <source>
        <dbReference type="EMBL" id="QGU88293.1"/>
    </source>
</evidence>
<dbReference type="PANTHER" id="PTHR10885">
    <property type="entry name" value="ISOPENTENYL-DIPHOSPHATE DELTA-ISOMERASE"/>
    <property type="match status" value="1"/>
</dbReference>
<feature type="binding site" evidence="10">
    <location>
        <position position="86"/>
    </location>
    <ligand>
        <name>Mg(2+)</name>
        <dbReference type="ChEBI" id="CHEBI:18420"/>
    </ligand>
</feature>
<evidence type="ECO:0000256" key="7">
    <source>
        <dbReference type="ARBA" id="ARBA00023211"/>
    </source>
</evidence>
<evidence type="ECO:0000256" key="2">
    <source>
        <dbReference type="ARBA" id="ARBA00007579"/>
    </source>
</evidence>
<dbReference type="EMBL" id="WLZX01000002">
    <property type="protein sequence ID" value="MTD26724.1"/>
    <property type="molecule type" value="Genomic_DNA"/>
</dbReference>
<evidence type="ECO:0000313" key="15">
    <source>
        <dbReference type="Proteomes" id="UP000424752"/>
    </source>
</evidence>
<gene>
    <name evidence="10" type="primary">idi</name>
    <name evidence="13" type="ORF">GK011_07150</name>
    <name evidence="14" type="ORF">GN242_14130</name>
</gene>
<evidence type="ECO:0000256" key="6">
    <source>
        <dbReference type="ARBA" id="ARBA00022842"/>
    </source>
</evidence>
<comment type="pathway">
    <text evidence="1 10">Isoprenoid biosynthesis; dimethylallyl diphosphate biosynthesis; dimethylallyl diphosphate from isopentenyl diphosphate: step 1/1.</text>
</comment>
<comment type="catalytic activity">
    <reaction evidence="10">
        <text>isopentenyl diphosphate = dimethylallyl diphosphate</text>
        <dbReference type="Rhea" id="RHEA:23284"/>
        <dbReference type="ChEBI" id="CHEBI:57623"/>
        <dbReference type="ChEBI" id="CHEBI:128769"/>
        <dbReference type="EC" id="5.3.3.2"/>
    </reaction>
</comment>
<dbReference type="Proteomes" id="UP000480164">
    <property type="component" value="Unassembled WGS sequence"/>
</dbReference>
<keyword evidence="16" id="KW-1185">Reference proteome</keyword>
<feature type="binding site" evidence="10">
    <location>
        <position position="113"/>
    </location>
    <ligand>
        <name>Mn(2+)</name>
        <dbReference type="ChEBI" id="CHEBI:29035"/>
    </ligand>
</feature>
<keyword evidence="6 10" id="KW-0460">Magnesium</keyword>
<proteinExistence type="inferred from homology"/>
<feature type="binding site" evidence="10">
    <location>
        <position position="31"/>
    </location>
    <ligand>
        <name>Mn(2+)</name>
        <dbReference type="ChEBI" id="CHEBI:29035"/>
    </ligand>
</feature>
<dbReference type="PROSITE" id="PS51462">
    <property type="entry name" value="NUDIX"/>
    <property type="match status" value="1"/>
</dbReference>
<dbReference type="InterPro" id="IPR000086">
    <property type="entry name" value="NUDIX_hydrolase_dom"/>
</dbReference>
<dbReference type="RefSeq" id="WP_154752031.1">
    <property type="nucleotide sequence ID" value="NZ_CP046509.1"/>
</dbReference>
<dbReference type="EC" id="5.3.3.2" evidence="3 10"/>
<dbReference type="NCBIfam" id="NF002995">
    <property type="entry name" value="PRK03759.1"/>
    <property type="match status" value="1"/>
</dbReference>
<dbReference type="PIRSF" id="PIRSF018427">
    <property type="entry name" value="Isopntndiph_ism"/>
    <property type="match status" value="1"/>
</dbReference>
<protein>
    <recommendedName>
        <fullName evidence="3 10">Isopentenyl-diphosphate Delta-isomerase</fullName>
        <shortName evidence="10">IPP isomerase</shortName>
        <ecNumber evidence="3 10">5.3.3.2</ecNumber>
    </recommendedName>
    <alternativeName>
        <fullName evidence="10">IPP:DMAPP isomerase</fullName>
    </alternativeName>
    <alternativeName>
        <fullName evidence="10">Isopentenyl pyrophosphate isomerase</fullName>
    </alternativeName>
</protein>
<dbReference type="PANTHER" id="PTHR10885:SF0">
    <property type="entry name" value="ISOPENTENYL-DIPHOSPHATE DELTA-ISOMERASE"/>
    <property type="match status" value="1"/>
</dbReference>
<dbReference type="GO" id="GO:0046872">
    <property type="term" value="F:metal ion binding"/>
    <property type="evidence" value="ECO:0007669"/>
    <property type="project" value="UniProtKB-KW"/>
</dbReference>
<evidence type="ECO:0000256" key="9">
    <source>
        <dbReference type="ARBA" id="ARBA00023235"/>
    </source>
</evidence>
<dbReference type="InterPro" id="IPR056375">
    <property type="entry name" value="Idi_bact"/>
</dbReference>
<comment type="cofactor">
    <cofactor evidence="10">
        <name>Mn(2+)</name>
        <dbReference type="ChEBI" id="CHEBI:29035"/>
    </cofactor>
    <text evidence="10">Binds 1 Mn(2+) ion per subunit.</text>
</comment>
<keyword evidence="5 10" id="KW-0479">Metal-binding</keyword>
<evidence type="ECO:0000313" key="13">
    <source>
        <dbReference type="EMBL" id="MTD26724.1"/>
    </source>
</evidence>
<feature type="binding site" evidence="10">
    <location>
        <position position="111"/>
    </location>
    <ligand>
        <name>Mn(2+)</name>
        <dbReference type="ChEBI" id="CHEBI:29035"/>
    </ligand>
</feature>
<name>A0A6I6EVE0_9GAMM</name>
<keyword evidence="7 10" id="KW-0464">Manganese</keyword>
<dbReference type="InterPro" id="IPR011876">
    <property type="entry name" value="IsopentenylPP_isomerase_typ1"/>
</dbReference>
<comment type="subunit">
    <text evidence="10">Homodimer.</text>
</comment>
<evidence type="ECO:0000256" key="8">
    <source>
        <dbReference type="ARBA" id="ARBA00023229"/>
    </source>
</evidence>
<dbReference type="EMBL" id="CP046509">
    <property type="protein sequence ID" value="QGU88293.1"/>
    <property type="molecule type" value="Genomic_DNA"/>
</dbReference>
<dbReference type="SUPFAM" id="SSF55811">
    <property type="entry name" value="Nudix"/>
    <property type="match status" value="1"/>
</dbReference>
<dbReference type="GO" id="GO:0009240">
    <property type="term" value="P:isopentenyl diphosphate biosynthetic process"/>
    <property type="evidence" value="ECO:0007669"/>
    <property type="project" value="TreeGrafter"/>
</dbReference>
<dbReference type="InterPro" id="IPR015797">
    <property type="entry name" value="NUDIX_hydrolase-like_dom_sf"/>
</dbReference>
<evidence type="ECO:0000256" key="4">
    <source>
        <dbReference type="ARBA" id="ARBA00022490"/>
    </source>
</evidence>
<evidence type="ECO:0000313" key="16">
    <source>
        <dbReference type="Proteomes" id="UP000480164"/>
    </source>
</evidence>
<dbReference type="GO" id="GO:0004452">
    <property type="term" value="F:isopentenyl-diphosphate delta-isomerase activity"/>
    <property type="evidence" value="ECO:0007669"/>
    <property type="project" value="UniProtKB-UniRule"/>
</dbReference>
<evidence type="ECO:0000256" key="3">
    <source>
        <dbReference type="ARBA" id="ARBA00012057"/>
    </source>
</evidence>
<dbReference type="GO" id="GO:0005737">
    <property type="term" value="C:cytoplasm"/>
    <property type="evidence" value="ECO:0007669"/>
    <property type="project" value="UniProtKB-SubCell"/>
</dbReference>
<evidence type="ECO:0000256" key="5">
    <source>
        <dbReference type="ARBA" id="ARBA00022723"/>
    </source>
</evidence>
<feature type="domain" description="Nudix hydrolase" evidence="12">
    <location>
        <begin position="29"/>
        <end position="161"/>
    </location>
</feature>
<feature type="active site" evidence="10 11">
    <location>
        <position position="66"/>
    </location>
</feature>
<dbReference type="Pfam" id="PF00293">
    <property type="entry name" value="NUDIX"/>
    <property type="match status" value="1"/>
</dbReference>
<dbReference type="Gene3D" id="3.90.79.10">
    <property type="entry name" value="Nucleoside Triphosphate Pyrophosphohydrolase"/>
    <property type="match status" value="1"/>
</dbReference>
<dbReference type="KEGG" id="erwi:GN242_14130"/>
<accession>A0A6I6EVE0</accession>
<comment type="cofactor">
    <cofactor evidence="10">
        <name>Mg(2+)</name>
        <dbReference type="ChEBI" id="CHEBI:18420"/>
    </cofactor>
    <text evidence="10">Binds 1 Mg(2+) ion per subunit. The magnesium ion binds only when substrate is bound.</text>
</comment>
<evidence type="ECO:0000256" key="1">
    <source>
        <dbReference type="ARBA" id="ARBA00004826"/>
    </source>
</evidence>
<keyword evidence="4 10" id="KW-0963">Cytoplasm</keyword>
<dbReference type="AlphaFoldDB" id="A0A6I6EVE0"/>
<evidence type="ECO:0000259" key="12">
    <source>
        <dbReference type="PROSITE" id="PS51462"/>
    </source>
</evidence>
<organism evidence="14 15">
    <name type="scientific">Erwinia sorbitola</name>
    <dbReference type="NCBI Taxonomy" id="2681984"/>
    <lineage>
        <taxon>Bacteria</taxon>
        <taxon>Pseudomonadati</taxon>
        <taxon>Pseudomonadota</taxon>
        <taxon>Gammaproteobacteria</taxon>
        <taxon>Enterobacterales</taxon>
        <taxon>Erwiniaceae</taxon>
        <taxon>Erwinia</taxon>
    </lineage>
</organism>
<feature type="binding site" evidence="10">
    <location>
        <position position="25"/>
    </location>
    <ligand>
        <name>Mn(2+)</name>
        <dbReference type="ChEBI" id="CHEBI:29035"/>
    </ligand>
</feature>
<keyword evidence="9 10" id="KW-0413">Isomerase</keyword>
<reference evidence="13 16" key="1">
    <citation type="submission" date="2019-11" db="EMBL/GenBank/DDBJ databases">
        <title>Erwinia sp. nov., isolated from feces of birds in Tibet plateau of China.</title>
        <authorList>
            <person name="Ge Y."/>
        </authorList>
    </citation>
    <scope>NUCLEOTIDE SEQUENCE [LARGE SCALE GENOMIC DNA]</scope>
    <source>
        <strain evidence="13 16">J316</strain>
    </source>
</reference>
<dbReference type="GO" id="GO:0050992">
    <property type="term" value="P:dimethylallyl diphosphate biosynthetic process"/>
    <property type="evidence" value="ECO:0007669"/>
    <property type="project" value="UniProtKB-UniRule"/>
</dbReference>
<comment type="function">
    <text evidence="10">Catalyzes the 1,3-allylic rearrangement of the homoallylic substrate isopentenyl (IPP) to its highly electrophilic allylic isomer, dimethylallyl diphosphate (DMAPP).</text>
</comment>
<dbReference type="NCBIfam" id="TIGR02150">
    <property type="entry name" value="IPP_isom_1"/>
    <property type="match status" value="1"/>
</dbReference>
<evidence type="ECO:0000256" key="10">
    <source>
        <dbReference type="HAMAP-Rule" id="MF_00202"/>
    </source>
</evidence>
<accession>A0A6L6GMT4</accession>
<reference evidence="14 15" key="2">
    <citation type="submission" date="2019-12" db="EMBL/GenBank/DDBJ databases">
        <title>Erwinia sp. nov., isolated from droppings of birds in the Qinghai-Tiebt plateau of China.</title>
        <authorList>
            <person name="Ge Y."/>
        </authorList>
    </citation>
    <scope>NUCLEOTIDE SEQUENCE [LARGE SCALE GENOMIC DNA]</scope>
    <source>
        <strain evidence="14 15">J780</strain>
    </source>
</reference>
<dbReference type="UniPathway" id="UPA00059">
    <property type="reaction ID" value="UER00104"/>
</dbReference>
<keyword evidence="8 10" id="KW-0414">Isoprene biosynthesis</keyword>
<evidence type="ECO:0000256" key="11">
    <source>
        <dbReference type="PIRSR" id="PIRSR018427-1"/>
    </source>
</evidence>
<dbReference type="HAMAP" id="MF_00202">
    <property type="entry name" value="Idi"/>
    <property type="match status" value="1"/>
</dbReference>
<comment type="similarity">
    <text evidence="2 10">Belongs to the IPP isomerase type 1 family.</text>
</comment>
<dbReference type="CDD" id="cd02885">
    <property type="entry name" value="NUDIX_IPP_Isomerase"/>
    <property type="match status" value="1"/>
</dbReference>
<feature type="binding site" evidence="10">
    <location>
        <position position="68"/>
    </location>
    <ligand>
        <name>Mn(2+)</name>
        <dbReference type="ChEBI" id="CHEBI:29035"/>
    </ligand>
</feature>
<sequence length="177" mass="20385">MSAIEVILVDSQDRPTGKMEKMKVHEKGLLHRAITVYVFNSRHQLLLQRRASDKYHCGGLWSNTTCGHPYPQESTRDAAERRLSEEMGLNLTLQPVFELSYNLPLSNGLTEHEYGHVYFAISDEQPVINLEEADEWRYSSLAEIECEIEANPAQFTPWFLLTFSRIPSELARFIAQQ</sequence>
<dbReference type="Proteomes" id="UP000424752">
    <property type="component" value="Chromosome"/>
</dbReference>
<feature type="active site" evidence="10 11">
    <location>
        <position position="113"/>
    </location>
</feature>
<comment type="subcellular location">
    <subcellularLocation>
        <location evidence="10">Cytoplasm</location>
    </subcellularLocation>
</comment>